<evidence type="ECO:0000313" key="1">
    <source>
        <dbReference type="Proteomes" id="UP000095286"/>
    </source>
</evidence>
<accession>A0AC35U9I7</accession>
<protein>
    <submittedName>
        <fullName evidence="2">Origin recognition complex subunit 5</fullName>
    </submittedName>
</protein>
<proteinExistence type="predicted"/>
<evidence type="ECO:0000313" key="2">
    <source>
        <dbReference type="WBParaSite" id="RSKR_0000899400.1"/>
    </source>
</evidence>
<dbReference type="WBParaSite" id="RSKR_0000899400.1">
    <property type="protein sequence ID" value="RSKR_0000899400.1"/>
    <property type="gene ID" value="RSKR_0000899400"/>
</dbReference>
<organism evidence="1 2">
    <name type="scientific">Rhabditophanes sp. KR3021</name>
    <dbReference type="NCBI Taxonomy" id="114890"/>
    <lineage>
        <taxon>Eukaryota</taxon>
        <taxon>Metazoa</taxon>
        <taxon>Ecdysozoa</taxon>
        <taxon>Nematoda</taxon>
        <taxon>Chromadorea</taxon>
        <taxon>Rhabditida</taxon>
        <taxon>Tylenchina</taxon>
        <taxon>Panagrolaimomorpha</taxon>
        <taxon>Strongyloidoidea</taxon>
        <taxon>Alloionematidae</taxon>
        <taxon>Rhabditophanes</taxon>
    </lineage>
</organism>
<dbReference type="Proteomes" id="UP000095286">
    <property type="component" value="Unplaced"/>
</dbReference>
<reference evidence="2" key="1">
    <citation type="submission" date="2016-11" db="UniProtKB">
        <authorList>
            <consortium name="WormBaseParasite"/>
        </authorList>
    </citation>
    <scope>IDENTIFICATION</scope>
    <source>
        <strain evidence="2">KR3021</strain>
    </source>
</reference>
<name>A0AC35U9I7_9BILA</name>
<sequence>MEKIKSVKEFAKFLETSIFKKPVDRVIFILRNAEAITDFKIDFVTSLFAINDYLGDKIVLFVTLSSRKWTCILSEFKHLGTMPQNVDLFRAEKTKIRDHLSETILEKESPRRREMFLNGFIETAWLIVNNDDQLRLLCHKSYELFNCSKTKNSREVCNIVKDVINNTYKTPNSGLNDDKIELPTIAKYCIIAAYCASFNPPTSDKQFFSCENHKQKKTNLTIKKEIDLKLQEQGPKLFTEDRFRMIFYNLISRDESIDASQIGSQQTLETLCNVALLARSAKQTNFKSPKYRSVTSFEFTSKLAESVDLDLKQCMYAYNS</sequence>